<organism evidence="1 2">
    <name type="scientific">Eumeta variegata</name>
    <name type="common">Bagworm moth</name>
    <name type="synonym">Eumeta japonica</name>
    <dbReference type="NCBI Taxonomy" id="151549"/>
    <lineage>
        <taxon>Eukaryota</taxon>
        <taxon>Metazoa</taxon>
        <taxon>Ecdysozoa</taxon>
        <taxon>Arthropoda</taxon>
        <taxon>Hexapoda</taxon>
        <taxon>Insecta</taxon>
        <taxon>Pterygota</taxon>
        <taxon>Neoptera</taxon>
        <taxon>Endopterygota</taxon>
        <taxon>Lepidoptera</taxon>
        <taxon>Glossata</taxon>
        <taxon>Ditrysia</taxon>
        <taxon>Tineoidea</taxon>
        <taxon>Psychidae</taxon>
        <taxon>Oiketicinae</taxon>
        <taxon>Eumeta</taxon>
    </lineage>
</organism>
<reference evidence="1 2" key="1">
    <citation type="journal article" date="2019" name="Commun. Biol.">
        <title>The bagworm genome reveals a unique fibroin gene that provides high tensile strength.</title>
        <authorList>
            <person name="Kono N."/>
            <person name="Nakamura H."/>
            <person name="Ohtoshi R."/>
            <person name="Tomita M."/>
            <person name="Numata K."/>
            <person name="Arakawa K."/>
        </authorList>
    </citation>
    <scope>NUCLEOTIDE SEQUENCE [LARGE SCALE GENOMIC DNA]</scope>
</reference>
<sequence>MQTEPLPVVKEESKVFHRSLDTDAIDVNIVHQDAGPGRRCVASISREDFVTNYILGQDTGRHVKRFGLLRATVMFCTANNITDKTDESGERRRTILLTSFTEDANRKDFIFNKVVKDANFQQYRSPSGEKERCGFKSELDVALRDRFVLGLENVKEKEKVVAERVAKLTLVRAFDLAQSVQVVRLAVQNAMFESAAKTAGSGGGSVYDSSHKCSVCGY</sequence>
<dbReference type="OrthoDB" id="6772952at2759"/>
<gene>
    <name evidence="1" type="ORF">EVAR_97997_1</name>
</gene>
<evidence type="ECO:0000313" key="2">
    <source>
        <dbReference type="Proteomes" id="UP000299102"/>
    </source>
</evidence>
<keyword evidence="2" id="KW-1185">Reference proteome</keyword>
<name>A0A4C1WJI0_EUMVA</name>
<comment type="caution">
    <text evidence="1">The sequence shown here is derived from an EMBL/GenBank/DDBJ whole genome shotgun (WGS) entry which is preliminary data.</text>
</comment>
<protein>
    <submittedName>
        <fullName evidence="1">Uncharacterized protein</fullName>
    </submittedName>
</protein>
<accession>A0A4C1WJI0</accession>
<dbReference type="AlphaFoldDB" id="A0A4C1WJI0"/>
<dbReference type="EMBL" id="BGZK01000576">
    <property type="protein sequence ID" value="GBP51173.1"/>
    <property type="molecule type" value="Genomic_DNA"/>
</dbReference>
<evidence type="ECO:0000313" key="1">
    <source>
        <dbReference type="EMBL" id="GBP51173.1"/>
    </source>
</evidence>
<proteinExistence type="predicted"/>
<dbReference type="Proteomes" id="UP000299102">
    <property type="component" value="Unassembled WGS sequence"/>
</dbReference>